<accession>M1ZC47</accession>
<evidence type="ECO:0000256" key="1">
    <source>
        <dbReference type="SAM" id="Phobius"/>
    </source>
</evidence>
<comment type="caution">
    <text evidence="2">The sequence shown here is derived from an EMBL/GenBank/DDBJ whole genome shotgun (WGS) entry which is preliminary data.</text>
</comment>
<organism evidence="2 3">
    <name type="scientific">Nitrospina gracilis (strain 3/211)</name>
    <dbReference type="NCBI Taxonomy" id="1266370"/>
    <lineage>
        <taxon>Bacteria</taxon>
        <taxon>Pseudomonadati</taxon>
        <taxon>Nitrospinota/Tectimicrobiota group</taxon>
        <taxon>Nitrospinota</taxon>
        <taxon>Nitrospinia</taxon>
        <taxon>Nitrospinales</taxon>
        <taxon>Nitrospinaceae</taxon>
        <taxon>Nitrospina</taxon>
    </lineage>
</organism>
<reference evidence="2 3" key="1">
    <citation type="journal article" date="2013" name="Front. Microbiol.">
        <title>The genome of Nitrospina gracilis illuminates the metabolism and evolution of the major marine nitrite oxidizer.</title>
        <authorList>
            <person name="Luecker S."/>
            <person name="Nowka B."/>
            <person name="Rattei T."/>
            <person name="Spieck E."/>
            <person name="and Daims H."/>
        </authorList>
    </citation>
    <scope>NUCLEOTIDE SEQUENCE [LARGE SCALE GENOMIC DNA]</scope>
    <source>
        <strain evidence="2 3">3/211</strain>
    </source>
</reference>
<keyword evidence="1" id="KW-0472">Membrane</keyword>
<dbReference type="STRING" id="1266370.NITGR_430020"/>
<dbReference type="EMBL" id="CAQJ01000048">
    <property type="protein sequence ID" value="CCQ90853.1"/>
    <property type="molecule type" value="Genomic_DNA"/>
</dbReference>
<dbReference type="AlphaFoldDB" id="M1ZC47"/>
<feature type="transmembrane region" description="Helical" evidence="1">
    <location>
        <begin position="45"/>
        <end position="66"/>
    </location>
</feature>
<dbReference type="HOGENOM" id="CLU_2634485_0_0_0"/>
<evidence type="ECO:0000313" key="2">
    <source>
        <dbReference type="EMBL" id="CCQ90853.1"/>
    </source>
</evidence>
<keyword evidence="1" id="KW-0812">Transmembrane</keyword>
<dbReference type="InParanoid" id="M1ZC47"/>
<evidence type="ECO:0000313" key="3">
    <source>
        <dbReference type="Proteomes" id="UP000011704"/>
    </source>
</evidence>
<proteinExistence type="predicted"/>
<dbReference type="Proteomes" id="UP000011704">
    <property type="component" value="Unassembled WGS sequence"/>
</dbReference>
<protein>
    <submittedName>
        <fullName evidence="2">Uncharacterized protein</fullName>
    </submittedName>
</protein>
<gene>
    <name evidence="2" type="ORF">NITGR_430020</name>
</gene>
<name>M1ZC47_NITG3</name>
<keyword evidence="3" id="KW-1185">Reference proteome</keyword>
<keyword evidence="1" id="KW-1133">Transmembrane helix</keyword>
<sequence length="77" mass="8998">MLFFILGFLVILGLAVMIPFLGYFFSFITPIAVFAQLISLIEFSYIYDIWITIAILFSLINFFILYKFGKPWLNSKL</sequence>